<accession>A0A502FB31</accession>
<evidence type="ECO:0000313" key="2">
    <source>
        <dbReference type="EMBL" id="TPG46531.1"/>
    </source>
</evidence>
<dbReference type="InterPro" id="IPR050383">
    <property type="entry name" value="GlyoxalaseI/FosfomycinResist"/>
</dbReference>
<sequence>MLTVKAVDHLVFNVRNVDASARWYEQVLGMVREDRQAPSGDIRTSMVFGQNKINLRPLNATQEAWFTGMTPCPGSDDICFLTETSPDDVARHFRENGVEIVLGPVTKSGALGAIRSVYVRDLDGNLVEVSSYCSSASLG</sequence>
<dbReference type="RefSeq" id="WP_140852649.1">
    <property type="nucleotide sequence ID" value="NZ_RCZC01000013.1"/>
</dbReference>
<dbReference type="EMBL" id="RCZC01000013">
    <property type="protein sequence ID" value="TPG46531.1"/>
    <property type="molecule type" value="Genomic_DNA"/>
</dbReference>
<dbReference type="Pfam" id="PF00903">
    <property type="entry name" value="Glyoxalase"/>
    <property type="match status" value="1"/>
</dbReference>
<dbReference type="PROSITE" id="PS51819">
    <property type="entry name" value="VOC"/>
    <property type="match status" value="1"/>
</dbReference>
<gene>
    <name evidence="2" type="ORF">EAH76_23220</name>
</gene>
<organism evidence="2 3">
    <name type="scientific">Sphingomonas glacialis</name>
    <dbReference type="NCBI Taxonomy" id="658225"/>
    <lineage>
        <taxon>Bacteria</taxon>
        <taxon>Pseudomonadati</taxon>
        <taxon>Pseudomonadota</taxon>
        <taxon>Alphaproteobacteria</taxon>
        <taxon>Sphingomonadales</taxon>
        <taxon>Sphingomonadaceae</taxon>
        <taxon>Sphingomonas</taxon>
    </lineage>
</organism>
<dbReference type="PANTHER" id="PTHR21366">
    <property type="entry name" value="GLYOXALASE FAMILY PROTEIN"/>
    <property type="match status" value="1"/>
</dbReference>
<keyword evidence="3" id="KW-1185">Reference proteome</keyword>
<dbReference type="PANTHER" id="PTHR21366:SF31">
    <property type="entry name" value="METALLOTHIOL TRANSFERASE FOSB"/>
    <property type="match status" value="1"/>
</dbReference>
<dbReference type="AlphaFoldDB" id="A0A502FB31"/>
<name>A0A502FB31_9SPHN</name>
<dbReference type="InterPro" id="IPR029068">
    <property type="entry name" value="Glyas_Bleomycin-R_OHBP_Dase"/>
</dbReference>
<protein>
    <submittedName>
        <fullName evidence="2">VOC family protein</fullName>
    </submittedName>
</protein>
<dbReference type="SUPFAM" id="SSF54593">
    <property type="entry name" value="Glyoxalase/Bleomycin resistance protein/Dihydroxybiphenyl dioxygenase"/>
    <property type="match status" value="1"/>
</dbReference>
<dbReference type="InterPro" id="IPR037523">
    <property type="entry name" value="VOC_core"/>
</dbReference>
<dbReference type="Proteomes" id="UP000319931">
    <property type="component" value="Unassembled WGS sequence"/>
</dbReference>
<dbReference type="InterPro" id="IPR004360">
    <property type="entry name" value="Glyas_Fos-R_dOase_dom"/>
</dbReference>
<dbReference type="OrthoDB" id="9803142at2"/>
<evidence type="ECO:0000313" key="3">
    <source>
        <dbReference type="Proteomes" id="UP000319931"/>
    </source>
</evidence>
<reference evidence="2 3" key="1">
    <citation type="journal article" date="2019" name="Environ. Microbiol.">
        <title>Species interactions and distinct microbial communities in high Arctic permafrost affected cryosols are associated with the CH4 and CO2 gas fluxes.</title>
        <authorList>
            <person name="Altshuler I."/>
            <person name="Hamel J."/>
            <person name="Turney S."/>
            <person name="Magnuson E."/>
            <person name="Levesque R."/>
            <person name="Greer C."/>
            <person name="Whyte L.G."/>
        </authorList>
    </citation>
    <scope>NUCLEOTIDE SEQUENCE [LARGE SCALE GENOMIC DNA]</scope>
    <source>
        <strain evidence="2 3">E6.1</strain>
    </source>
</reference>
<proteinExistence type="predicted"/>
<dbReference type="Gene3D" id="3.10.180.10">
    <property type="entry name" value="2,3-Dihydroxybiphenyl 1,2-Dioxygenase, domain 1"/>
    <property type="match status" value="1"/>
</dbReference>
<evidence type="ECO:0000259" key="1">
    <source>
        <dbReference type="PROSITE" id="PS51819"/>
    </source>
</evidence>
<comment type="caution">
    <text evidence="2">The sequence shown here is derived from an EMBL/GenBank/DDBJ whole genome shotgun (WGS) entry which is preliminary data.</text>
</comment>
<feature type="domain" description="VOC" evidence="1">
    <location>
        <begin position="6"/>
        <end position="132"/>
    </location>
</feature>